<dbReference type="Gene3D" id="3.30.160.60">
    <property type="entry name" value="Classic Zinc Finger"/>
    <property type="match status" value="1"/>
</dbReference>
<dbReference type="GO" id="GO:0008270">
    <property type="term" value="F:zinc ion binding"/>
    <property type="evidence" value="ECO:0007669"/>
    <property type="project" value="UniProtKB-KW"/>
</dbReference>
<organism evidence="3 4">
    <name type="scientific">Gadus morhua</name>
    <name type="common">Atlantic cod</name>
    <dbReference type="NCBI Taxonomy" id="8049"/>
    <lineage>
        <taxon>Eukaryota</taxon>
        <taxon>Metazoa</taxon>
        <taxon>Chordata</taxon>
        <taxon>Craniata</taxon>
        <taxon>Vertebrata</taxon>
        <taxon>Euteleostomi</taxon>
        <taxon>Actinopterygii</taxon>
        <taxon>Neopterygii</taxon>
        <taxon>Teleostei</taxon>
        <taxon>Neoteleostei</taxon>
        <taxon>Acanthomorphata</taxon>
        <taxon>Zeiogadaria</taxon>
        <taxon>Gadariae</taxon>
        <taxon>Gadiformes</taxon>
        <taxon>Gadoidei</taxon>
        <taxon>Gadidae</taxon>
        <taxon>Gadus</taxon>
    </lineage>
</organism>
<dbReference type="Proteomes" id="UP000694546">
    <property type="component" value="Chromosome 22"/>
</dbReference>
<evidence type="ECO:0000259" key="2">
    <source>
        <dbReference type="PROSITE" id="PS50157"/>
    </source>
</evidence>
<keyword evidence="1" id="KW-0862">Zinc</keyword>
<dbReference type="AlphaFoldDB" id="A0A8C5C7P3"/>
<dbReference type="Ensembl" id="ENSGMOT00000026033.1">
    <property type="protein sequence ID" value="ENSGMOP00000057691.1"/>
    <property type="gene ID" value="ENSGMOG00000033068.1"/>
</dbReference>
<evidence type="ECO:0000313" key="3">
    <source>
        <dbReference type="Ensembl" id="ENSGMOP00000057691.1"/>
    </source>
</evidence>
<evidence type="ECO:0000313" key="4">
    <source>
        <dbReference type="Proteomes" id="UP000694546"/>
    </source>
</evidence>
<dbReference type="PROSITE" id="PS00028">
    <property type="entry name" value="ZINC_FINGER_C2H2_1"/>
    <property type="match status" value="1"/>
</dbReference>
<proteinExistence type="predicted"/>
<dbReference type="SMART" id="SM00355">
    <property type="entry name" value="ZnF_C2H2"/>
    <property type="match status" value="1"/>
</dbReference>
<dbReference type="SUPFAM" id="SSF57667">
    <property type="entry name" value="beta-beta-alpha zinc fingers"/>
    <property type="match status" value="1"/>
</dbReference>
<dbReference type="InterPro" id="IPR036236">
    <property type="entry name" value="Znf_C2H2_sf"/>
</dbReference>
<evidence type="ECO:0000256" key="1">
    <source>
        <dbReference type="PROSITE-ProRule" id="PRU00042"/>
    </source>
</evidence>
<dbReference type="FunFam" id="3.30.160.60:FF:001397">
    <property type="entry name" value="Datilografo, isoform A"/>
    <property type="match status" value="1"/>
</dbReference>
<accession>A0A8C5C7P3</accession>
<feature type="domain" description="C2H2-type" evidence="2">
    <location>
        <begin position="17"/>
        <end position="39"/>
    </location>
</feature>
<reference evidence="3" key="2">
    <citation type="submission" date="2025-09" db="UniProtKB">
        <authorList>
            <consortium name="Ensembl"/>
        </authorList>
    </citation>
    <scope>IDENTIFICATION</scope>
</reference>
<dbReference type="Pfam" id="PF00096">
    <property type="entry name" value="zf-C2H2"/>
    <property type="match status" value="1"/>
</dbReference>
<dbReference type="InterPro" id="IPR013087">
    <property type="entry name" value="Znf_C2H2_type"/>
</dbReference>
<keyword evidence="4" id="KW-1185">Reference proteome</keyword>
<sequence length="57" mass="6209">PPPEPAPAPPAAAARPYSCQSCGKRFRRAETLRRHTRYHLVGLVPAPLCSLLLTSMV</sequence>
<protein>
    <recommendedName>
        <fullName evidence="2">C2H2-type domain-containing protein</fullName>
    </recommendedName>
</protein>
<name>A0A8C5C7P3_GADMO</name>
<reference evidence="3" key="1">
    <citation type="submission" date="2025-08" db="UniProtKB">
        <authorList>
            <consortium name="Ensembl"/>
        </authorList>
    </citation>
    <scope>IDENTIFICATION</scope>
</reference>
<keyword evidence="1" id="KW-0863">Zinc-finger</keyword>
<keyword evidence="1" id="KW-0479">Metal-binding</keyword>
<dbReference type="PROSITE" id="PS50157">
    <property type="entry name" value="ZINC_FINGER_C2H2_2"/>
    <property type="match status" value="1"/>
</dbReference>